<dbReference type="SMART" id="SM00863">
    <property type="entry name" value="tRNA_SAD"/>
    <property type="match status" value="1"/>
</dbReference>
<reference evidence="8" key="1">
    <citation type="submission" date="2016-07" db="EMBL/GenBank/DDBJ databases">
        <title>Microvirga ossetica sp. nov. a new species of rhizobia isolated from root nodules of the legume species Vicia alpestris Steven originated from North Ossetia region in the Caucasus.</title>
        <authorList>
            <person name="Safronova V.I."/>
            <person name="Kuznetsova I.G."/>
            <person name="Sazanova A.L."/>
            <person name="Belimov A."/>
            <person name="Andronov E."/>
            <person name="Osledkin Y.S."/>
            <person name="Onishchuk O.P."/>
            <person name="Kurchak O.N."/>
            <person name="Shaposhnikov A.I."/>
            <person name="Willems A."/>
            <person name="Tikhonovich I.A."/>
        </authorList>
    </citation>
    <scope>NUCLEOTIDE SEQUENCE [LARGE SCALE GENOMIC DNA]</scope>
    <source>
        <strain evidence="8">V5/3M</strain>
    </source>
</reference>
<dbReference type="InterPro" id="IPR009000">
    <property type="entry name" value="Transl_B-barrel_sf"/>
</dbReference>
<dbReference type="InterPro" id="IPR018163">
    <property type="entry name" value="Thr/Ala-tRNA-synth_IIc_edit"/>
</dbReference>
<gene>
    <name evidence="8" type="ORF">BB934_25465</name>
</gene>
<dbReference type="KEGG" id="moc:BB934_25465"/>
<dbReference type="GO" id="GO:0003676">
    <property type="term" value="F:nucleic acid binding"/>
    <property type="evidence" value="ECO:0007669"/>
    <property type="project" value="InterPro"/>
</dbReference>
<dbReference type="SUPFAM" id="SSF50447">
    <property type="entry name" value="Translation proteins"/>
    <property type="match status" value="1"/>
</dbReference>
<dbReference type="GO" id="GO:0046872">
    <property type="term" value="F:metal ion binding"/>
    <property type="evidence" value="ECO:0007669"/>
    <property type="project" value="UniProtKB-KW"/>
</dbReference>
<evidence type="ECO:0000256" key="4">
    <source>
        <dbReference type="ARBA" id="ARBA00022723"/>
    </source>
</evidence>
<dbReference type="PROSITE" id="PS50860">
    <property type="entry name" value="AA_TRNA_LIGASE_II_ALA"/>
    <property type="match status" value="1"/>
</dbReference>
<dbReference type="InterPro" id="IPR018164">
    <property type="entry name" value="Ala-tRNA-synth_IIc_N"/>
</dbReference>
<dbReference type="PANTHER" id="PTHR43462">
    <property type="entry name" value="ALANYL-TRNA EDITING PROTEIN"/>
    <property type="match status" value="1"/>
</dbReference>
<evidence type="ECO:0000259" key="7">
    <source>
        <dbReference type="PROSITE" id="PS50860"/>
    </source>
</evidence>
<name>A0A1B2EMG7_9HYPH</name>
<dbReference type="Gene3D" id="3.30.980.10">
    <property type="entry name" value="Threonyl-trna Synthetase, Chain A, domain 2"/>
    <property type="match status" value="1"/>
</dbReference>
<dbReference type="GO" id="GO:0002161">
    <property type="term" value="F:aminoacyl-tRNA deacylase activity"/>
    <property type="evidence" value="ECO:0007669"/>
    <property type="project" value="UniProtKB-ARBA"/>
</dbReference>
<keyword evidence="4" id="KW-0479">Metal-binding</keyword>
<dbReference type="AlphaFoldDB" id="A0A1B2EMG7"/>
<feature type="domain" description="Alanyl-transfer RNA synthetases family profile" evidence="7">
    <location>
        <begin position="1"/>
        <end position="240"/>
    </location>
</feature>
<dbReference type="Pfam" id="PF07973">
    <property type="entry name" value="tRNA_SAD"/>
    <property type="match status" value="1"/>
</dbReference>
<organism evidence="8">
    <name type="scientific">Microvirga ossetica</name>
    <dbReference type="NCBI Taxonomy" id="1882682"/>
    <lineage>
        <taxon>Bacteria</taxon>
        <taxon>Pseudomonadati</taxon>
        <taxon>Pseudomonadota</taxon>
        <taxon>Alphaproteobacteria</taxon>
        <taxon>Hyphomicrobiales</taxon>
        <taxon>Methylobacteriaceae</taxon>
        <taxon>Microvirga</taxon>
    </lineage>
</organism>
<dbReference type="Gene3D" id="2.40.30.130">
    <property type="match status" value="1"/>
</dbReference>
<dbReference type="GO" id="GO:0005524">
    <property type="term" value="F:ATP binding"/>
    <property type="evidence" value="ECO:0007669"/>
    <property type="project" value="InterPro"/>
</dbReference>
<dbReference type="InterPro" id="IPR051335">
    <property type="entry name" value="Alanyl-tRNA_Editing_Enzymes"/>
</dbReference>
<keyword evidence="5" id="KW-0862">Zinc</keyword>
<comment type="subcellular location">
    <subcellularLocation>
        <location evidence="2">Cytoplasm</location>
    </subcellularLocation>
</comment>
<dbReference type="Pfam" id="PF01411">
    <property type="entry name" value="tRNA-synt_2c"/>
    <property type="match status" value="1"/>
</dbReference>
<keyword evidence="8" id="KW-0378">Hydrolase</keyword>
<comment type="cofactor">
    <cofactor evidence="1">
        <name>Zn(2+)</name>
        <dbReference type="ChEBI" id="CHEBI:29105"/>
    </cofactor>
</comment>
<evidence type="ECO:0000256" key="1">
    <source>
        <dbReference type="ARBA" id="ARBA00001947"/>
    </source>
</evidence>
<dbReference type="RefSeq" id="WP_099512226.1">
    <property type="nucleotide sequence ID" value="NZ_CP016616.1"/>
</dbReference>
<sequence length="240" mass="25806">MAATTLLFRDDAYATSCEAKILGITPEGGIVLDRTIFYAQGGGQPGDTGALVTSKGERIEIANTVYGADRSQVAHLVGAEAASRLTEGETVTLELDWPRRLKRMRVHTALHLLSVVLPYPVTGGSIGDGDGRLDFDIPDAGLDKAEVTEKLNALIARDAPVTERWITDEELDANPGLVKTMSVKPPRGSGRVRLVEIDGIDLQPCGGTHVRRTGEIGSVVITDIEKKGKQNRRVRLSLVD</sequence>
<accession>A0A1B2EMG7</accession>
<dbReference type="GO" id="GO:0006419">
    <property type="term" value="P:alanyl-tRNA aminoacylation"/>
    <property type="evidence" value="ECO:0007669"/>
    <property type="project" value="InterPro"/>
</dbReference>
<evidence type="ECO:0000256" key="6">
    <source>
        <dbReference type="ARBA" id="ARBA00032577"/>
    </source>
</evidence>
<dbReference type="SUPFAM" id="SSF55186">
    <property type="entry name" value="ThrRS/AlaRS common domain"/>
    <property type="match status" value="1"/>
</dbReference>
<dbReference type="OrthoDB" id="9812949at2"/>
<dbReference type="GO" id="GO:0005737">
    <property type="term" value="C:cytoplasm"/>
    <property type="evidence" value="ECO:0007669"/>
    <property type="project" value="UniProtKB-SubCell"/>
</dbReference>
<dbReference type="PANTHER" id="PTHR43462:SF1">
    <property type="entry name" value="ALANYL-TRNA EDITING PROTEIN AARSD1"/>
    <property type="match status" value="1"/>
</dbReference>
<evidence type="ECO:0000313" key="8">
    <source>
        <dbReference type="EMBL" id="ANY81157.1"/>
    </source>
</evidence>
<dbReference type="GO" id="GO:0004813">
    <property type="term" value="F:alanine-tRNA ligase activity"/>
    <property type="evidence" value="ECO:0007669"/>
    <property type="project" value="InterPro"/>
</dbReference>
<dbReference type="EMBL" id="CP016616">
    <property type="protein sequence ID" value="ANY81157.1"/>
    <property type="molecule type" value="Genomic_DNA"/>
</dbReference>
<dbReference type="InterPro" id="IPR018165">
    <property type="entry name" value="Ala-tRNA-synth_IIc_core"/>
</dbReference>
<evidence type="ECO:0000256" key="5">
    <source>
        <dbReference type="ARBA" id="ARBA00022833"/>
    </source>
</evidence>
<protein>
    <recommendedName>
        <fullName evidence="3">Alanine--tRNA ligase</fullName>
    </recommendedName>
    <alternativeName>
        <fullName evidence="6">Alanyl-tRNA synthetase</fullName>
    </alternativeName>
</protein>
<proteinExistence type="predicted"/>
<evidence type="ECO:0000256" key="3">
    <source>
        <dbReference type="ARBA" id="ARBA00017959"/>
    </source>
</evidence>
<dbReference type="InterPro" id="IPR012947">
    <property type="entry name" value="tRNA_SAD"/>
</dbReference>
<evidence type="ECO:0000256" key="2">
    <source>
        <dbReference type="ARBA" id="ARBA00004496"/>
    </source>
</evidence>